<organism evidence="1 2">
    <name type="scientific">Larkinella rosea</name>
    <dbReference type="NCBI Taxonomy" id="2025312"/>
    <lineage>
        <taxon>Bacteria</taxon>
        <taxon>Pseudomonadati</taxon>
        <taxon>Bacteroidota</taxon>
        <taxon>Cytophagia</taxon>
        <taxon>Cytophagales</taxon>
        <taxon>Spirosomataceae</taxon>
        <taxon>Larkinella</taxon>
    </lineage>
</organism>
<keyword evidence="2" id="KW-1185">Reference proteome</keyword>
<accession>A0A3P1BTU3</accession>
<evidence type="ECO:0000313" key="1">
    <source>
        <dbReference type="EMBL" id="RRB04540.1"/>
    </source>
</evidence>
<sequence>MKIAFAIFFIELICISLFSCSKFGEPDSSSRFLGTYMIRRNTQLMDPSTGNRFYVEDTIILTIGKSNTVSEIHLFGQDSCTAIFNKDKFVINLHATKRKYGDIIKQPYEVTGIGSFSGDSIFYTENLGSGSYFGLRGTSQLIGVKQ</sequence>
<gene>
    <name evidence="1" type="ORF">EHT25_13680</name>
</gene>
<reference evidence="1 2" key="1">
    <citation type="submission" date="2018-11" db="EMBL/GenBank/DDBJ databases">
        <authorList>
            <person name="Zhou Z."/>
            <person name="Wang G."/>
        </authorList>
    </citation>
    <scope>NUCLEOTIDE SEQUENCE [LARGE SCALE GENOMIC DNA]</scope>
    <source>
        <strain evidence="1 2">KCTC52004</strain>
    </source>
</reference>
<dbReference type="RefSeq" id="WP_124875365.1">
    <property type="nucleotide sequence ID" value="NZ_RQJO01000008.1"/>
</dbReference>
<name>A0A3P1BTU3_9BACT</name>
<comment type="caution">
    <text evidence="1">The sequence shown here is derived from an EMBL/GenBank/DDBJ whole genome shotgun (WGS) entry which is preliminary data.</text>
</comment>
<proteinExistence type="predicted"/>
<dbReference type="EMBL" id="RQJO01000008">
    <property type="protein sequence ID" value="RRB04540.1"/>
    <property type="molecule type" value="Genomic_DNA"/>
</dbReference>
<dbReference type="Proteomes" id="UP000271925">
    <property type="component" value="Unassembled WGS sequence"/>
</dbReference>
<evidence type="ECO:0000313" key="2">
    <source>
        <dbReference type="Proteomes" id="UP000271925"/>
    </source>
</evidence>
<protein>
    <submittedName>
        <fullName evidence="1">Uncharacterized protein</fullName>
    </submittedName>
</protein>
<dbReference type="AlphaFoldDB" id="A0A3P1BTU3"/>